<evidence type="ECO:0000313" key="38">
    <source>
        <dbReference type="Proteomes" id="UP000727407"/>
    </source>
</evidence>
<evidence type="ECO:0000256" key="29">
    <source>
        <dbReference type="ARBA" id="ARBA00045906"/>
    </source>
</evidence>
<evidence type="ECO:0000256" key="26">
    <source>
        <dbReference type="ARBA" id="ARBA00023306"/>
    </source>
</evidence>
<feature type="region of interest" description="Disordered" evidence="34">
    <location>
        <begin position="382"/>
        <end position="405"/>
    </location>
</feature>
<evidence type="ECO:0000256" key="31">
    <source>
        <dbReference type="ARBA" id="ARBA00047887"/>
    </source>
</evidence>
<comment type="subunit">
    <text evidence="32">Interacts with NBAS and KNTC1/ROD; the interactions are mutually exclusive and indicative for its association in two different vesicle tethering complexes. Component of the RZZ complex composed of KNTC1/ROD, ZW10 and ZWILCH. Component of the NRZ complex composed of NBAS, ZW10 and RINT1/TIP20L; NRZ associates with SNAREs STX18, USE1L, BNIP1/SEC20L and SEC22B (the assembly has been described as syntaxin 18 complex). Interacts directly with RINT1/TIP20L bound to BNIP1/SEC20L. Interacts with C19orf25 and ZWINT. Interacts with ZFYVE1. Interacts with RAB18 and this interaction is enhanced in the presence of ZFYVE1.</text>
</comment>
<evidence type="ECO:0000256" key="21">
    <source>
        <dbReference type="ARBA" id="ARBA00022990"/>
    </source>
</evidence>
<dbReference type="NCBIfam" id="TIGR01349">
    <property type="entry name" value="PDHac_trf_mito"/>
    <property type="match status" value="1"/>
</dbReference>
<evidence type="ECO:0000256" key="7">
    <source>
        <dbReference type="ARBA" id="ARBA00022448"/>
    </source>
</evidence>
<keyword evidence="25" id="KW-0206">Cytoskeleton</keyword>
<dbReference type="InterPro" id="IPR036625">
    <property type="entry name" value="E3-bd_dom_sf"/>
</dbReference>
<keyword evidence="13 33" id="KW-0808">Transferase</keyword>
<evidence type="ECO:0000256" key="18">
    <source>
        <dbReference type="ARBA" id="ARBA00022892"/>
    </source>
</evidence>
<evidence type="ECO:0000256" key="20">
    <source>
        <dbReference type="ARBA" id="ARBA00022946"/>
    </source>
</evidence>
<keyword evidence="10" id="KW-0313">Glucose metabolism</keyword>
<dbReference type="GO" id="GO:0005819">
    <property type="term" value="C:spindle"/>
    <property type="evidence" value="ECO:0007669"/>
    <property type="project" value="UniProtKB-SubCell"/>
</dbReference>
<comment type="catalytic activity">
    <reaction evidence="31">
        <text>N(6)-[(R)-dihydrolipoyl]-L-lysyl-[protein] + acetyl-CoA = N(6)-[(R)-S(8)-acetyldihydrolipoyl]-L-lysyl-[protein] + CoA</text>
        <dbReference type="Rhea" id="RHEA:17017"/>
        <dbReference type="Rhea" id="RHEA-COMP:10475"/>
        <dbReference type="Rhea" id="RHEA-COMP:10478"/>
        <dbReference type="ChEBI" id="CHEBI:57287"/>
        <dbReference type="ChEBI" id="CHEBI:57288"/>
        <dbReference type="ChEBI" id="CHEBI:83100"/>
        <dbReference type="ChEBI" id="CHEBI:83111"/>
        <dbReference type="EC" id="2.3.1.12"/>
    </reaction>
    <physiologicalReaction direction="left-to-right" evidence="31">
        <dbReference type="Rhea" id="RHEA:17018"/>
    </physiologicalReaction>
</comment>
<dbReference type="GO" id="GO:0005789">
    <property type="term" value="C:endoplasmic reticulum membrane"/>
    <property type="evidence" value="ECO:0007669"/>
    <property type="project" value="UniProtKB-SubCell"/>
</dbReference>
<comment type="similarity">
    <text evidence="6 33">Belongs to the 2-oxoacid dehydrogenase family.</text>
</comment>
<evidence type="ECO:0000256" key="6">
    <source>
        <dbReference type="ARBA" id="ARBA00007317"/>
    </source>
</evidence>
<feature type="region of interest" description="Disordered" evidence="34">
    <location>
        <begin position="830"/>
        <end position="858"/>
    </location>
</feature>
<dbReference type="InterPro" id="IPR009361">
    <property type="entry name" value="Zw10_N"/>
</dbReference>
<gene>
    <name evidence="37" type="primary">zw10</name>
    <name evidence="37" type="ORF">DAT39_003299</name>
</gene>
<accession>A0A8J4UTD2</accession>
<dbReference type="GO" id="GO:0005634">
    <property type="term" value="C:nucleus"/>
    <property type="evidence" value="ECO:0007669"/>
    <property type="project" value="InterPro"/>
</dbReference>
<dbReference type="GO" id="GO:0005759">
    <property type="term" value="C:mitochondrial matrix"/>
    <property type="evidence" value="ECO:0007669"/>
    <property type="project" value="UniProtKB-SubCell"/>
</dbReference>
<evidence type="ECO:0000256" key="4">
    <source>
        <dbReference type="ARBA" id="ARBA00004629"/>
    </source>
</evidence>
<dbReference type="GO" id="GO:0007094">
    <property type="term" value="P:mitotic spindle assembly checkpoint signaling"/>
    <property type="evidence" value="ECO:0007669"/>
    <property type="project" value="TreeGrafter"/>
</dbReference>
<dbReference type="GO" id="GO:1990423">
    <property type="term" value="C:RZZ complex"/>
    <property type="evidence" value="ECO:0007669"/>
    <property type="project" value="TreeGrafter"/>
</dbReference>
<dbReference type="GO" id="GO:0051301">
    <property type="term" value="P:cell division"/>
    <property type="evidence" value="ECO:0007669"/>
    <property type="project" value="UniProtKB-KW"/>
</dbReference>
<dbReference type="GO" id="GO:0045254">
    <property type="term" value="C:pyruvate dehydrogenase complex"/>
    <property type="evidence" value="ECO:0007669"/>
    <property type="project" value="UniProtKB-UniRule"/>
</dbReference>
<dbReference type="GO" id="GO:0045333">
    <property type="term" value="P:cellular respiration"/>
    <property type="evidence" value="ECO:0007669"/>
    <property type="project" value="UniProtKB-ARBA"/>
</dbReference>
<dbReference type="SUPFAM" id="SSF52777">
    <property type="entry name" value="CoA-dependent acyltransferases"/>
    <property type="match status" value="1"/>
</dbReference>
<comment type="similarity">
    <text evidence="5">Belongs to the ZW10 family.</text>
</comment>
<dbReference type="Pfam" id="PF06248">
    <property type="entry name" value="Zw10_N"/>
    <property type="match status" value="1"/>
</dbReference>
<feature type="domain" description="Peripheral subunit-binding (PSBD)" evidence="36">
    <location>
        <begin position="991"/>
        <end position="1028"/>
    </location>
</feature>
<dbReference type="OrthoDB" id="534815at2759"/>
<dbReference type="InterPro" id="IPR046362">
    <property type="entry name" value="Zw10/DSL1_C_sf"/>
</dbReference>
<evidence type="ECO:0000256" key="19">
    <source>
        <dbReference type="ARBA" id="ARBA00022927"/>
    </source>
</evidence>
<evidence type="ECO:0000256" key="13">
    <source>
        <dbReference type="ARBA" id="ARBA00022679"/>
    </source>
</evidence>
<comment type="function">
    <text evidence="29">As part of the pyruvate dehydrogenase complex, catalyzes the transfers of an acetyl group to a lipoic acid moiety. The pyruvate dehydrogenase complex, catalyzes the overall conversion of pyruvate to acetyl-CoA and CO(2), and thereby links cytoplasmic glycolysis and the mitochondrial tricarboxylic acid (TCA) cycle.</text>
</comment>
<keyword evidence="20" id="KW-0809">Transit peptide</keyword>
<reference evidence="37" key="1">
    <citation type="submission" date="2020-07" db="EMBL/GenBank/DDBJ databases">
        <title>Clarias magur genome sequencing, assembly and annotation.</title>
        <authorList>
            <person name="Kushwaha B."/>
            <person name="Kumar R."/>
            <person name="Das P."/>
            <person name="Joshi C.G."/>
            <person name="Kumar D."/>
            <person name="Nagpure N.S."/>
            <person name="Pandey M."/>
            <person name="Agarwal S."/>
            <person name="Srivastava S."/>
            <person name="Singh M."/>
            <person name="Sahoo L."/>
            <person name="Jayasankar P."/>
            <person name="Meher P.K."/>
            <person name="Koringa P.G."/>
            <person name="Iquebal M.A."/>
            <person name="Das S.P."/>
            <person name="Bit A."/>
            <person name="Patnaik S."/>
            <person name="Patel N."/>
            <person name="Shah T.M."/>
            <person name="Hinsu A."/>
            <person name="Jena J.K."/>
        </authorList>
    </citation>
    <scope>NUCLEOTIDE SEQUENCE</scope>
    <source>
        <strain evidence="37">CIFAMagur01</strain>
        <tissue evidence="37">Testis</tissue>
    </source>
</reference>
<dbReference type="InterPro" id="IPR006257">
    <property type="entry name" value="LAT1"/>
</dbReference>
<evidence type="ECO:0000256" key="14">
    <source>
        <dbReference type="ARBA" id="ARBA00022776"/>
    </source>
</evidence>
<evidence type="ECO:0000259" key="36">
    <source>
        <dbReference type="PROSITE" id="PS51826"/>
    </source>
</evidence>
<comment type="cofactor">
    <cofactor evidence="33">
        <name>(R)-lipoate</name>
        <dbReference type="ChEBI" id="CHEBI:83088"/>
    </cofactor>
    <text evidence="33">Binds 2 lipoyl cofactors covalently.</text>
</comment>
<comment type="subunit">
    <text evidence="30">Part of the pyruvate dehydrogenase complex (PDHc) that is a multi-enzyme complex composed of multiple copies of three enzymes, pyruvate dehydrogenase (subunits PDH1A and PDHB, E1 component), dihydrolipoamide acetyltransferase (DLAT, E2 component), and dihydrolipoamide dehydrogenase (DLD, E3 component) to which is added an additional protein the E3-binding protein (PDHX, E3BP). In terms of structural architecture, the E2 and E3BP components assemble into a 60meric central core with icosahedral symmetry. The central core is decorated with E1 and E3 proteins. Currently, two alternative models for the E2:E3BP stoichiometry are considered as being either 48:12 (E2(48)-E3BP(12)) or 40:20 (E2(40)-E3BP(20)). Interacts with PDK2 and PDK3. Interacts with SIRT4. Interacts with PDHB.</text>
</comment>
<dbReference type="InterPro" id="IPR003016">
    <property type="entry name" value="2-oxoA_DH_lipoyl-BS"/>
</dbReference>
<evidence type="ECO:0000256" key="30">
    <source>
        <dbReference type="ARBA" id="ARBA00046790"/>
    </source>
</evidence>
<comment type="function">
    <text evidence="33">The pyruvate dehydrogenase complex catalyzes the overall conversion of pyruvate to acetyl-CoA and CO(2).</text>
</comment>
<evidence type="ECO:0000256" key="33">
    <source>
        <dbReference type="RuleBase" id="RU361137"/>
    </source>
</evidence>
<keyword evidence="9" id="KW-0963">Cytoplasm</keyword>
<feature type="compositionally biased region" description="Low complexity" evidence="34">
    <location>
        <begin position="830"/>
        <end position="844"/>
    </location>
</feature>
<feature type="domain" description="Lipoyl-binding" evidence="35">
    <location>
        <begin position="858"/>
        <end position="934"/>
    </location>
</feature>
<dbReference type="Gene3D" id="4.10.320.10">
    <property type="entry name" value="E3-binding domain"/>
    <property type="match status" value="1"/>
</dbReference>
<evidence type="ECO:0000256" key="1">
    <source>
        <dbReference type="ARBA" id="ARBA00004186"/>
    </source>
</evidence>
<dbReference type="FunFam" id="1.10.357.150:FF:000001">
    <property type="entry name" value="centromere/kinetochore protein zw10 homolog"/>
    <property type="match status" value="1"/>
</dbReference>
<dbReference type="FunFam" id="2.40.50.100:FF:000010">
    <property type="entry name" value="Acetyltransferase component of pyruvate dehydrogenase complex"/>
    <property type="match status" value="2"/>
</dbReference>
<dbReference type="InterPro" id="IPR023213">
    <property type="entry name" value="CAT-like_dom_sf"/>
</dbReference>
<evidence type="ECO:0000256" key="8">
    <source>
        <dbReference type="ARBA" id="ARBA00022454"/>
    </source>
</evidence>
<keyword evidence="17" id="KW-0995">Kinetochore</keyword>
<dbReference type="InterPro" id="IPR048343">
    <property type="entry name" value="ZW10_C"/>
</dbReference>
<keyword evidence="19" id="KW-0653">Protein transport</keyword>
<evidence type="ECO:0000256" key="23">
    <source>
        <dbReference type="ARBA" id="ARBA00023128"/>
    </source>
</evidence>
<keyword evidence="23" id="KW-0496">Mitochondrion</keyword>
<dbReference type="Pfam" id="PF00364">
    <property type="entry name" value="Biotin_lipoyl"/>
    <property type="match status" value="2"/>
</dbReference>
<evidence type="ECO:0000256" key="5">
    <source>
        <dbReference type="ARBA" id="ARBA00006245"/>
    </source>
</evidence>
<evidence type="ECO:0000256" key="32">
    <source>
        <dbReference type="ARBA" id="ARBA00065852"/>
    </source>
</evidence>
<feature type="domain" description="Lipoyl-binding" evidence="35">
    <location>
        <begin position="728"/>
        <end position="804"/>
    </location>
</feature>
<keyword evidence="38" id="KW-1185">Reference proteome</keyword>
<dbReference type="GO" id="GO:0006888">
    <property type="term" value="P:endoplasmic reticulum to Golgi vesicle-mediated transport"/>
    <property type="evidence" value="ECO:0007669"/>
    <property type="project" value="TreeGrafter"/>
</dbReference>
<dbReference type="PROSITE" id="PS00189">
    <property type="entry name" value="LIPOYL"/>
    <property type="match status" value="2"/>
</dbReference>
<proteinExistence type="inferred from homology"/>
<dbReference type="Pfam" id="PF02817">
    <property type="entry name" value="E3_binding"/>
    <property type="match status" value="1"/>
</dbReference>
<keyword evidence="22" id="KW-0175">Coiled coil</keyword>
<evidence type="ECO:0000256" key="25">
    <source>
        <dbReference type="ARBA" id="ARBA00023212"/>
    </source>
</evidence>
<evidence type="ECO:0000256" key="24">
    <source>
        <dbReference type="ARBA" id="ARBA00023136"/>
    </source>
</evidence>
<keyword evidence="15 33" id="KW-0450">Lipoyl</keyword>
<dbReference type="AlphaFoldDB" id="A0A8J4UTD2"/>
<dbReference type="Pfam" id="PF22766">
    <property type="entry name" value="ZW10_C2"/>
    <property type="match status" value="1"/>
</dbReference>
<dbReference type="PANTHER" id="PTHR12205:SF0">
    <property type="entry name" value="CENTROMERE_KINETOCHORE PROTEIN ZW10 HOMOLOG"/>
    <property type="match status" value="1"/>
</dbReference>
<keyword evidence="14" id="KW-0498">Mitosis</keyword>
<keyword evidence="24" id="KW-0472">Membrane</keyword>
<dbReference type="EMBL" id="QNUK01000026">
    <property type="protein sequence ID" value="KAF5906972.1"/>
    <property type="molecule type" value="Genomic_DNA"/>
</dbReference>
<keyword evidence="16" id="KW-0256">Endoplasmic reticulum</keyword>
<evidence type="ECO:0000256" key="22">
    <source>
        <dbReference type="ARBA" id="ARBA00023054"/>
    </source>
</evidence>
<dbReference type="Pfam" id="PF20665">
    <property type="entry name" value="Zw10_middle"/>
    <property type="match status" value="1"/>
</dbReference>
<evidence type="ECO:0000313" key="37">
    <source>
        <dbReference type="EMBL" id="KAF5906972.1"/>
    </source>
</evidence>
<evidence type="ECO:0000256" key="28">
    <source>
        <dbReference type="ARBA" id="ARBA00023328"/>
    </source>
</evidence>
<keyword evidence="7" id="KW-0813">Transport</keyword>
<dbReference type="InterPro" id="IPR048344">
    <property type="entry name" value="Zw10_middle"/>
</dbReference>
<keyword evidence="12" id="KW-0132">Cell division</keyword>
<dbReference type="FunFam" id="4.10.320.10:FF:000005">
    <property type="entry name" value="Acetyltransferase component of pyruvate dehydrogenase complex"/>
    <property type="match status" value="1"/>
</dbReference>
<keyword evidence="28" id="KW-0137">Centromere</keyword>
<dbReference type="GO" id="GO:0015031">
    <property type="term" value="P:protein transport"/>
    <property type="evidence" value="ECO:0007669"/>
    <property type="project" value="UniProtKB-KW"/>
</dbReference>
<keyword evidence="11" id="KW-0597">Phosphoprotein</keyword>
<keyword evidence="18" id="KW-0931">ER-Golgi transport</keyword>
<evidence type="ECO:0000256" key="16">
    <source>
        <dbReference type="ARBA" id="ARBA00022824"/>
    </source>
</evidence>
<evidence type="ECO:0000259" key="35">
    <source>
        <dbReference type="PROSITE" id="PS50968"/>
    </source>
</evidence>
<evidence type="ECO:0000256" key="3">
    <source>
        <dbReference type="ARBA" id="ARBA00004406"/>
    </source>
</evidence>
<sequence length="1248" mass="137110">MINKKYSEFLPSMEAAEELMAQVESVSKDIDLLKSCIDNEVQRNLHEAVTEYAKLKQQLEKNTAVINMLQHLQAFDRAMEEYHKALQQKKYETSAKQLGKARASVEALKAWNIQDLPLLRALTSEITVQRENLIYHLGEEWKQLAVWKLPPAKEVTGMQSFLTTALHLTGGESKEEKGMPSPLLSSVLQALAIQGELPKKIKLFGQVLLKYVLKPLIVYPSLVVEVSEHLEVGTVLSLQSKENHSERPTPADVYAKILLVLKTLHKHLFDIAAGEKKVSAILGDQIWEEMSDCIIRECLLHSIPTNSSQLASYDTVIKETEDFERHLKEMGYLSGDSTDLLKYARNVNCHFASKKCQDVIVAARKLMTSEMHNTVKISPDYKLSLPKLPSHGNKEKQEGKRSGQCDQQILENEKQLGQRTLCLPVCRISESVQQLMELAIKTLSEAVGSSPQCAVQLFYTTRNIFHLFYDVVPTYHKDNLLKFPHLSAIQHNNCMFLAHHLLTLGHQFRPHLPLKDGVAYFVDLVPGFRKLGAQCFVAQMNVQKAEMLERLSTARNFSNLDDEDNYTAASKAVRQVIHQLKRLGKVWQDVLPVNIYCKSMGTLLNTAISELINKVTMLEDISTEDGERLHTLCQTIIEEGPLVFTPLPDESKNKKYQEEVPVYVKKWMTFKELSMVLQASLQEIVDRWAEGKGPLAQEFSSNEMKSLIRALFQNTDRRAVALNKIKNDSKVELPALSPTMQLGTIARWEKKEGDKINEGDLIAEVETDKATVGFEMLEECYLAKILVPEGTRDVPIGSVICITVDSPDLIPVFKDFTLEKLAALTPSTTAAGAATPAPSAASSTPSPPQAPGSSYPPHMKILLPALSPTMTMGTVQRWEKKVGEKLNEGDLLAEIETDKATIGFEVQEEGYLAKIMVSEGTRDVPLGTPLCIMVEKESDIQAFADYVETGVATSTPPAPAPVAAPSAPAAPVAAPVAAPAAAAAARKGRVFASPLAKKLAAEKGIDLAQVTGSGPDGRVTKKDIENFVPAKAAPPPGVPAAAPTPARAPAAPAVAPVPTGTFTDIPISNIRKVIAQRLMQSKQTIPHYYLSVDVNMEQVLDLRKELNEEVKADNIKLSVNDFIIKASALACLKVPEANSSWMDTVIRQNHVVDVSVAVSTPNGLITPIVFNAHIKGLAAISKDITALAAKAREGKLQPHEFQGGTFTVSNLGMYGIKNFSAIINPPQSCILAVGGSEKRLLPADNEKG</sequence>
<evidence type="ECO:0000256" key="17">
    <source>
        <dbReference type="ARBA" id="ARBA00022838"/>
    </source>
</evidence>
<evidence type="ECO:0000256" key="2">
    <source>
        <dbReference type="ARBA" id="ARBA00004305"/>
    </source>
</evidence>
<evidence type="ECO:0000256" key="11">
    <source>
        <dbReference type="ARBA" id="ARBA00022553"/>
    </source>
</evidence>
<dbReference type="InterPro" id="IPR001078">
    <property type="entry name" value="2-oxoacid_DH_actylTfrase"/>
</dbReference>
<dbReference type="SUPFAM" id="SSF51230">
    <property type="entry name" value="Single hybrid motif"/>
    <property type="match status" value="2"/>
</dbReference>
<evidence type="ECO:0000256" key="34">
    <source>
        <dbReference type="SAM" id="MobiDB-lite"/>
    </source>
</evidence>
<dbReference type="GO" id="GO:0006006">
    <property type="term" value="P:glucose metabolic process"/>
    <property type="evidence" value="ECO:0007669"/>
    <property type="project" value="UniProtKB-KW"/>
</dbReference>
<evidence type="ECO:0000256" key="12">
    <source>
        <dbReference type="ARBA" id="ARBA00022618"/>
    </source>
</evidence>
<protein>
    <recommendedName>
        <fullName evidence="33">Acetyltransferase component of pyruvate dehydrogenase complex</fullName>
        <ecNumber evidence="33">2.3.1.12</ecNumber>
    </recommendedName>
</protein>
<organism evidence="37 38">
    <name type="scientific">Clarias magur</name>
    <name type="common">Asian catfish</name>
    <name type="synonym">Macropteronotus magur</name>
    <dbReference type="NCBI Taxonomy" id="1594786"/>
    <lineage>
        <taxon>Eukaryota</taxon>
        <taxon>Metazoa</taxon>
        <taxon>Chordata</taxon>
        <taxon>Craniata</taxon>
        <taxon>Vertebrata</taxon>
        <taxon>Euteleostomi</taxon>
        <taxon>Actinopterygii</taxon>
        <taxon>Neopterygii</taxon>
        <taxon>Teleostei</taxon>
        <taxon>Ostariophysi</taxon>
        <taxon>Siluriformes</taxon>
        <taxon>Clariidae</taxon>
        <taxon>Clarias</taxon>
    </lineage>
</organism>
<dbReference type="PROSITE" id="PS51826">
    <property type="entry name" value="PSBD"/>
    <property type="match status" value="1"/>
</dbReference>
<feature type="non-terminal residue" evidence="37">
    <location>
        <position position="1"/>
    </location>
</feature>
<dbReference type="InterPro" id="IPR055148">
    <property type="entry name" value="ZW10_C_2"/>
</dbReference>
<keyword evidence="10" id="KW-0119">Carbohydrate metabolism</keyword>
<dbReference type="PANTHER" id="PTHR12205">
    <property type="entry name" value="CENTROMERE/KINETOCHORE PROTEIN ZW10"/>
    <property type="match status" value="1"/>
</dbReference>
<dbReference type="Gene3D" id="3.30.559.10">
    <property type="entry name" value="Chloramphenicol acetyltransferase-like domain"/>
    <property type="match status" value="1"/>
</dbReference>
<keyword evidence="27 33" id="KW-0012">Acyltransferase</keyword>
<dbReference type="EC" id="2.3.1.12" evidence="33"/>
<dbReference type="SUPFAM" id="SSF47005">
    <property type="entry name" value="Peripheral subunit-binding domain of 2-oxo acid dehydrogenase complex"/>
    <property type="match status" value="1"/>
</dbReference>
<evidence type="ECO:0000256" key="15">
    <source>
        <dbReference type="ARBA" id="ARBA00022823"/>
    </source>
</evidence>
<dbReference type="Proteomes" id="UP000727407">
    <property type="component" value="Unassembled WGS sequence"/>
</dbReference>
<evidence type="ECO:0000256" key="9">
    <source>
        <dbReference type="ARBA" id="ARBA00022490"/>
    </source>
</evidence>
<evidence type="ECO:0000256" key="10">
    <source>
        <dbReference type="ARBA" id="ARBA00022526"/>
    </source>
</evidence>
<dbReference type="Gene3D" id="1.10.357.150">
    <property type="match status" value="1"/>
</dbReference>
<dbReference type="GO" id="GO:0004742">
    <property type="term" value="F:dihydrolipoyllysine-residue acetyltransferase activity"/>
    <property type="evidence" value="ECO:0007669"/>
    <property type="project" value="UniProtKB-UniRule"/>
</dbReference>
<keyword evidence="8" id="KW-0158">Chromosome</keyword>
<dbReference type="PROSITE" id="PS50968">
    <property type="entry name" value="BIOTINYL_LIPOYL"/>
    <property type="match status" value="2"/>
</dbReference>
<dbReference type="CDD" id="cd06849">
    <property type="entry name" value="lipoyl_domain"/>
    <property type="match status" value="2"/>
</dbReference>
<dbReference type="InterPro" id="IPR011053">
    <property type="entry name" value="Single_hybrid_motif"/>
</dbReference>
<dbReference type="InterPro" id="IPR004167">
    <property type="entry name" value="PSBD"/>
</dbReference>
<comment type="caution">
    <text evidence="37">The sequence shown here is derived from an EMBL/GenBank/DDBJ whole genome shotgun (WGS) entry which is preliminary data.</text>
</comment>
<name>A0A8J4UTD2_CLAMG</name>
<evidence type="ECO:0000256" key="27">
    <source>
        <dbReference type="ARBA" id="ARBA00023315"/>
    </source>
</evidence>
<comment type="subcellular location">
    <subcellularLocation>
        <location evidence="4">Chromosome</location>
        <location evidence="4">Centromere</location>
        <location evidence="4">Kinetochore</location>
    </subcellularLocation>
    <subcellularLocation>
        <location evidence="1">Cytoplasm</location>
        <location evidence="1">Cytoskeleton</location>
        <location evidence="1">Spindle</location>
    </subcellularLocation>
    <subcellularLocation>
        <location evidence="3">Endoplasmic reticulum membrane</location>
        <topology evidence="3">Peripheral membrane protein</topology>
    </subcellularLocation>
    <subcellularLocation>
        <location evidence="2">Mitochondrion matrix</location>
    </subcellularLocation>
</comment>
<dbReference type="Pfam" id="PF20666">
    <property type="entry name" value="ZW10_C"/>
    <property type="match status" value="1"/>
</dbReference>
<feature type="compositionally biased region" description="Basic and acidic residues" evidence="34">
    <location>
        <begin position="392"/>
        <end position="403"/>
    </location>
</feature>
<keyword evidence="26" id="KW-0131">Cell cycle</keyword>
<dbReference type="Gene3D" id="2.40.50.100">
    <property type="match status" value="2"/>
</dbReference>
<dbReference type="InterPro" id="IPR000089">
    <property type="entry name" value="Biotin_lipoyl"/>
</dbReference>
<dbReference type="Pfam" id="PF00198">
    <property type="entry name" value="2-oxoacid_dh"/>
    <property type="match status" value="1"/>
</dbReference>
<keyword evidence="21" id="KW-0007">Acetylation</keyword>
<dbReference type="FunFam" id="3.30.559.10:FF:000003">
    <property type="entry name" value="Acetyltransferase component of pyruvate dehydrogenase complex"/>
    <property type="match status" value="1"/>
</dbReference>